<dbReference type="Proteomes" id="UP000008810">
    <property type="component" value="Chromosome 4"/>
</dbReference>
<dbReference type="InterPro" id="IPR021410">
    <property type="entry name" value="FAF"/>
</dbReference>
<protein>
    <recommendedName>
        <fullName evidence="3">FAF domain-containing protein</fullName>
    </recommendedName>
</protein>
<feature type="region of interest" description="Disordered" evidence="2">
    <location>
        <begin position="238"/>
        <end position="268"/>
    </location>
</feature>
<evidence type="ECO:0000313" key="4">
    <source>
        <dbReference type="EMBL" id="KQJ85550.1"/>
    </source>
</evidence>
<reference evidence="5" key="3">
    <citation type="submission" date="2018-08" db="UniProtKB">
        <authorList>
            <consortium name="EnsemblPlants"/>
        </authorList>
    </citation>
    <scope>IDENTIFICATION</scope>
    <source>
        <strain evidence="5">cv. Bd21</strain>
    </source>
</reference>
<dbReference type="EMBL" id="CM000883">
    <property type="protein sequence ID" value="KQJ85550.1"/>
    <property type="molecule type" value="Genomic_DNA"/>
</dbReference>
<gene>
    <name evidence="5" type="primary">LOC104584821</name>
    <name evidence="4" type="ORF">BRADI_4g00100v3</name>
</gene>
<dbReference type="Gramene" id="KQJ85550">
    <property type="protein sequence ID" value="KQJ85550"/>
    <property type="gene ID" value="BRADI_4g00100v3"/>
</dbReference>
<dbReference type="PANTHER" id="PTHR33155">
    <property type="entry name" value="FANTASTIC FOUR-LIKE PROTEIN (DUF3049)"/>
    <property type="match status" value="1"/>
</dbReference>
<dbReference type="STRING" id="15368.A0A0Q3ECS1"/>
<dbReference type="GeneID" id="104584821"/>
<dbReference type="PANTHER" id="PTHR33155:SF46">
    <property type="entry name" value="FAF DOMAIN-CONTAINING PROTEIN"/>
    <property type="match status" value="1"/>
</dbReference>
<feature type="compositionally biased region" description="Low complexity" evidence="2">
    <location>
        <begin position="175"/>
        <end position="192"/>
    </location>
</feature>
<feature type="region of interest" description="Disordered" evidence="2">
    <location>
        <begin position="281"/>
        <end position="303"/>
    </location>
</feature>
<feature type="compositionally biased region" description="Acidic residues" evidence="2">
    <location>
        <begin position="196"/>
        <end position="205"/>
    </location>
</feature>
<feature type="compositionally biased region" description="Acidic residues" evidence="2">
    <location>
        <begin position="83"/>
        <end position="100"/>
    </location>
</feature>
<feature type="region of interest" description="Disordered" evidence="2">
    <location>
        <begin position="82"/>
        <end position="102"/>
    </location>
</feature>
<proteinExistence type="inferred from homology"/>
<dbReference type="InterPro" id="IPR046431">
    <property type="entry name" value="FAF_dom"/>
</dbReference>
<feature type="region of interest" description="Disordered" evidence="2">
    <location>
        <begin position="175"/>
        <end position="206"/>
    </location>
</feature>
<feature type="compositionally biased region" description="Low complexity" evidence="2">
    <location>
        <begin position="238"/>
        <end position="256"/>
    </location>
</feature>
<name>A0A0Q3ECS1_BRADI</name>
<keyword evidence="6" id="KW-1185">Reference proteome</keyword>
<dbReference type="Pfam" id="PF11250">
    <property type="entry name" value="FAF"/>
    <property type="match status" value="1"/>
</dbReference>
<feature type="domain" description="FAF" evidence="3">
    <location>
        <begin position="117"/>
        <end position="166"/>
    </location>
</feature>
<comment type="similarity">
    <text evidence="1">Belongs to the fantastic four family.</text>
</comment>
<dbReference type="EnsemblPlants" id="KQJ85550">
    <property type="protein sequence ID" value="KQJ85550"/>
    <property type="gene ID" value="BRADI_4g00100v3"/>
</dbReference>
<evidence type="ECO:0000313" key="5">
    <source>
        <dbReference type="EnsemblPlants" id="KQJ85550"/>
    </source>
</evidence>
<dbReference type="KEGG" id="bdi:104584821"/>
<dbReference type="OrthoDB" id="1303570at2759"/>
<sequence>MTVAVMPALDAHTRIPAPSQLDVAWNSIFQTKPPPAMAPKASSMAMSNQSRLDLCTESLGCETGSHDDIMECLYARTVPEAEQPWEEPTQEEEEEEEEEVGDHGVLTAVRYHRAPRAFPPPLPSMSRRLQMRPVRRDGRLVVEAVATKPHGYLHARRQEGRLRLCFVDCRSVSDQSQSQSQKQSISPMQQQSMVPQEEEEDEDDEVKVVDRGTMVEVVAASGGKASRIVINKFVGGAPMSSDSDVQQPSPPVAAAADHPPELPGMRRVPSSTTTLAAAVAAAASSGMDDSDDDDDEEAESECETIKEKKKLVFSWRAGAGAGDREELVRSVRRCRQLRRHKQPLFILEPYYTINIAT</sequence>
<accession>A0A0Q3ECS1</accession>
<reference evidence="4" key="2">
    <citation type="submission" date="2017-06" db="EMBL/GenBank/DDBJ databases">
        <title>WGS assembly of Brachypodium distachyon.</title>
        <authorList>
            <consortium name="The International Brachypodium Initiative"/>
            <person name="Lucas S."/>
            <person name="Harmon-Smith M."/>
            <person name="Lail K."/>
            <person name="Tice H."/>
            <person name="Grimwood J."/>
            <person name="Bruce D."/>
            <person name="Barry K."/>
            <person name="Shu S."/>
            <person name="Lindquist E."/>
            <person name="Wang M."/>
            <person name="Pitluck S."/>
            <person name="Vogel J.P."/>
            <person name="Garvin D.F."/>
            <person name="Mockler T.C."/>
            <person name="Schmutz J."/>
            <person name="Rokhsar D."/>
            <person name="Bevan M.W."/>
        </authorList>
    </citation>
    <scope>NUCLEOTIDE SEQUENCE</scope>
    <source>
        <strain evidence="4">Bd21</strain>
    </source>
</reference>
<reference evidence="4 5" key="1">
    <citation type="journal article" date="2010" name="Nature">
        <title>Genome sequencing and analysis of the model grass Brachypodium distachyon.</title>
        <authorList>
            <consortium name="International Brachypodium Initiative"/>
        </authorList>
    </citation>
    <scope>NUCLEOTIDE SEQUENCE [LARGE SCALE GENOMIC DNA]</scope>
    <source>
        <strain evidence="4 5">Bd21</strain>
    </source>
</reference>
<evidence type="ECO:0000259" key="3">
    <source>
        <dbReference type="Pfam" id="PF11250"/>
    </source>
</evidence>
<organism evidence="4">
    <name type="scientific">Brachypodium distachyon</name>
    <name type="common">Purple false brome</name>
    <name type="synonym">Trachynia distachya</name>
    <dbReference type="NCBI Taxonomy" id="15368"/>
    <lineage>
        <taxon>Eukaryota</taxon>
        <taxon>Viridiplantae</taxon>
        <taxon>Streptophyta</taxon>
        <taxon>Embryophyta</taxon>
        <taxon>Tracheophyta</taxon>
        <taxon>Spermatophyta</taxon>
        <taxon>Magnoliopsida</taxon>
        <taxon>Liliopsida</taxon>
        <taxon>Poales</taxon>
        <taxon>Poaceae</taxon>
        <taxon>BOP clade</taxon>
        <taxon>Pooideae</taxon>
        <taxon>Stipodae</taxon>
        <taxon>Brachypodieae</taxon>
        <taxon>Brachypodium</taxon>
    </lineage>
</organism>
<dbReference type="AlphaFoldDB" id="A0A0Q3ECS1"/>
<feature type="compositionally biased region" description="Acidic residues" evidence="2">
    <location>
        <begin position="288"/>
        <end position="302"/>
    </location>
</feature>
<evidence type="ECO:0000256" key="1">
    <source>
        <dbReference type="ARBA" id="ARBA00008690"/>
    </source>
</evidence>
<dbReference type="RefSeq" id="XP_010238848.1">
    <property type="nucleotide sequence ID" value="XM_010240546.3"/>
</dbReference>
<evidence type="ECO:0000256" key="2">
    <source>
        <dbReference type="SAM" id="MobiDB-lite"/>
    </source>
</evidence>
<evidence type="ECO:0000313" key="6">
    <source>
        <dbReference type="Proteomes" id="UP000008810"/>
    </source>
</evidence>